<dbReference type="Gene3D" id="2.10.90.10">
    <property type="entry name" value="Cystine-knot cytokines"/>
    <property type="match status" value="1"/>
</dbReference>
<dbReference type="GO" id="GO:0006954">
    <property type="term" value="P:inflammatory response"/>
    <property type="evidence" value="ECO:0007669"/>
    <property type="project" value="InterPro"/>
</dbReference>
<comment type="caution">
    <text evidence="6">The sequence shown here is derived from an EMBL/GenBank/DDBJ whole genome shotgun (WGS) entry which is preliminary data.</text>
</comment>
<proteinExistence type="inferred from homology"/>
<dbReference type="InterPro" id="IPR029034">
    <property type="entry name" value="Cystine-knot_cytokine"/>
</dbReference>
<comment type="similarity">
    <text evidence="2">Belongs to the IL-17 family.</text>
</comment>
<reference evidence="6" key="1">
    <citation type="journal article" date="2021" name="Evol. Appl.">
        <title>The genome of the Pyrenean desman and the effects of bottlenecks and inbreeding on the genomic landscape of an endangered species.</title>
        <authorList>
            <person name="Escoda L."/>
            <person name="Castresana J."/>
        </authorList>
    </citation>
    <scope>NUCLEOTIDE SEQUENCE</scope>
    <source>
        <strain evidence="6">IBE-C5619</strain>
    </source>
</reference>
<evidence type="ECO:0000256" key="3">
    <source>
        <dbReference type="ARBA" id="ARBA00022514"/>
    </source>
</evidence>
<evidence type="ECO:0000256" key="1">
    <source>
        <dbReference type="ARBA" id="ARBA00004613"/>
    </source>
</evidence>
<protein>
    <submittedName>
        <fullName evidence="6">Interleukin-17C</fullName>
    </submittedName>
</protein>
<evidence type="ECO:0000256" key="4">
    <source>
        <dbReference type="ARBA" id="ARBA00022525"/>
    </source>
</evidence>
<name>A0A8J6AB67_GALPY</name>
<gene>
    <name evidence="6" type="ORF">J0S82_010701</name>
</gene>
<organism evidence="6 7">
    <name type="scientific">Galemys pyrenaicus</name>
    <name type="common">Iberian desman</name>
    <name type="synonym">Pyrenean desman</name>
    <dbReference type="NCBI Taxonomy" id="202257"/>
    <lineage>
        <taxon>Eukaryota</taxon>
        <taxon>Metazoa</taxon>
        <taxon>Chordata</taxon>
        <taxon>Craniata</taxon>
        <taxon>Vertebrata</taxon>
        <taxon>Euteleostomi</taxon>
        <taxon>Mammalia</taxon>
        <taxon>Eutheria</taxon>
        <taxon>Laurasiatheria</taxon>
        <taxon>Eulipotyphla</taxon>
        <taxon>Talpidae</taxon>
        <taxon>Galemys</taxon>
    </lineage>
</organism>
<dbReference type="PRINTS" id="PR01932">
    <property type="entry name" value="INTRLEUKIN17"/>
</dbReference>
<dbReference type="AlphaFoldDB" id="A0A8J6AB67"/>
<comment type="subcellular location">
    <subcellularLocation>
        <location evidence="1">Secreted</location>
    </subcellularLocation>
</comment>
<dbReference type="GO" id="GO:0005615">
    <property type="term" value="C:extracellular space"/>
    <property type="evidence" value="ECO:0007669"/>
    <property type="project" value="UniProtKB-KW"/>
</dbReference>
<accession>A0A8J6AB67</accession>
<dbReference type="InterPro" id="IPR020440">
    <property type="entry name" value="IL-17_chr"/>
</dbReference>
<sequence length="268" mass="28578">MVSAASAAAAGQGQRSRHVRLLGAPRPEGCAAQTRGAALGATVSRADLTAQAADTESPEGRPGLHRCCSPGRRVPGLLVLFCWPISLAHHGPPLWGGPHTHGTTPRCYSAEELPPGQAPLHLLARVAKWEHALPVALVSSLEAAGRGRRQAQPQAGSQCPVLRPEDVLEAEIHQRSISPWTYRVDTDESRYPRKLAWAECLCRGCLNTLTGRKTPALNSVPLLQSLPVLRRRPCAPRPGAPAPGAVAFHTEFIRVPVGCTCVLPRSAH</sequence>
<keyword evidence="4" id="KW-0964">Secreted</keyword>
<dbReference type="Pfam" id="PF06083">
    <property type="entry name" value="IL17"/>
    <property type="match status" value="1"/>
</dbReference>
<keyword evidence="5" id="KW-0732">Signal</keyword>
<dbReference type="GO" id="GO:0005125">
    <property type="term" value="F:cytokine activity"/>
    <property type="evidence" value="ECO:0007669"/>
    <property type="project" value="UniProtKB-KW"/>
</dbReference>
<evidence type="ECO:0000313" key="6">
    <source>
        <dbReference type="EMBL" id="KAG8508144.1"/>
    </source>
</evidence>
<dbReference type="EMBL" id="JAGFMF010012068">
    <property type="protein sequence ID" value="KAG8508144.1"/>
    <property type="molecule type" value="Genomic_DNA"/>
</dbReference>
<evidence type="ECO:0000313" key="7">
    <source>
        <dbReference type="Proteomes" id="UP000700334"/>
    </source>
</evidence>
<evidence type="ECO:0000256" key="2">
    <source>
        <dbReference type="ARBA" id="ARBA00007236"/>
    </source>
</evidence>
<dbReference type="Proteomes" id="UP000700334">
    <property type="component" value="Unassembled WGS sequence"/>
</dbReference>
<evidence type="ECO:0000256" key="5">
    <source>
        <dbReference type="ARBA" id="ARBA00022729"/>
    </source>
</evidence>
<keyword evidence="7" id="KW-1185">Reference proteome</keyword>
<dbReference type="InterPro" id="IPR010345">
    <property type="entry name" value="IL-17_fam"/>
</dbReference>
<dbReference type="OrthoDB" id="6038945at2759"/>
<dbReference type="SUPFAM" id="SSF57501">
    <property type="entry name" value="Cystine-knot cytokines"/>
    <property type="match status" value="1"/>
</dbReference>
<keyword evidence="3" id="KW-0202">Cytokine</keyword>